<comment type="caution">
    <text evidence="3">The sequence shown here is derived from an EMBL/GenBank/DDBJ whole genome shotgun (WGS) entry which is preliminary data.</text>
</comment>
<evidence type="ECO:0000313" key="4">
    <source>
        <dbReference type="Proteomes" id="UP001346869"/>
    </source>
</evidence>
<gene>
    <name evidence="3" type="ORF">PBY51_013741</name>
</gene>
<feature type="region of interest" description="Disordered" evidence="1">
    <location>
        <begin position="1"/>
        <end position="28"/>
    </location>
</feature>
<feature type="compositionally biased region" description="Polar residues" evidence="1">
    <location>
        <begin position="43"/>
        <end position="53"/>
    </location>
</feature>
<proteinExistence type="predicted"/>
<dbReference type="Proteomes" id="UP001346869">
    <property type="component" value="Unassembled WGS sequence"/>
</dbReference>
<dbReference type="PANTHER" id="PTHR33667:SF7">
    <property type="entry name" value="RIKEN CDNA 1810020O05 GENE"/>
    <property type="match status" value="1"/>
</dbReference>
<keyword evidence="4" id="KW-1185">Reference proteome</keyword>
<accession>A0AAN7Y5Q9</accession>
<reference evidence="3 4" key="1">
    <citation type="journal article" date="2023" name="Genes (Basel)">
        <title>Chromosome-Level Genome Assembly and Circadian Gene Repertoire of the Patagonia Blennie Eleginops maclovinus-The Closest Ancestral Proxy of Antarctic Cryonotothenioids.</title>
        <authorList>
            <person name="Cheng C.C."/>
            <person name="Rivera-Colon A.G."/>
            <person name="Minhas B.F."/>
            <person name="Wilson L."/>
            <person name="Rayamajhi N."/>
            <person name="Vargas-Chacoff L."/>
            <person name="Catchen J.M."/>
        </authorList>
    </citation>
    <scope>NUCLEOTIDE SEQUENCE [LARGE SCALE GENOMIC DNA]</scope>
    <source>
        <strain evidence="3">JMC-PN-2008</strain>
    </source>
</reference>
<evidence type="ECO:0000313" key="3">
    <source>
        <dbReference type="EMBL" id="KAK5873097.1"/>
    </source>
</evidence>
<feature type="region of interest" description="Disordered" evidence="1">
    <location>
        <begin position="34"/>
        <end position="53"/>
    </location>
</feature>
<protein>
    <recommendedName>
        <fullName evidence="2">DUF4550 domain-containing protein</fullName>
    </recommendedName>
</protein>
<feature type="domain" description="DUF4550" evidence="2">
    <location>
        <begin position="107"/>
        <end position="198"/>
    </location>
</feature>
<dbReference type="EMBL" id="JAUZQC010000004">
    <property type="protein sequence ID" value="KAK5873097.1"/>
    <property type="molecule type" value="Genomic_DNA"/>
</dbReference>
<sequence length="1068" mass="122680">MANTTESVLCDSQSVSQDGDVTDKGQEDLFVLETDRKHGLENKSGSTEDITSRTDGSSYHITWIVDIVLAVPKEEDVDVPETPEKTKKKTKDSSTVSVKGFKAQSSHHVEYKLLPSDTETVKVDLVVFGQVAKMYKDDEFKILRTWDEGDQLWVGWTQTFDVRVDRETLIGLLPHKIQLQIWNSKDSLCSLARYERLKPFRWTHDQPDDATDVCGGGIKEMVHKLRSSCERNKCKKHRSDKLIHSEVESDTDFQNPTVDAFDLEEMKKNGTASMEISLVRLFAGKTSLTERFPVQSAGVFEVMCNFSLERELMSDQLKAELNPLVITIQSATSMPSSPVPFHILQEKCVPVYCQYKFQSVNTHRTKNHKHGAKIYFRDVSVILTGLMSPEELKEFFSGPPLEIEVHDRDRKLEETPRTAAVLCRRPDDDIKKAKKVAFINSYGIASLNFSELLLGKERLKMQLQIKCSPPWDRNVPNTADQQQPMPQGHYLEANSLLKVKVEIARPLKNGSFELESYDGPPFGRIIYLFDYNNLSLMTKLRSEILRINASAFRLGSRSLETAQRALSNYIMNFKNDESEGLDVVTGFHVSDQRTHIFVLEGLKRKAVRRLWEAVPMKLSGSEEEQVIVLYNSNLGFFKRLYDSLDVGLSPIHLRESLKTIMRQPMIYIRGMLPQPCFQALLRLRQLCHVRQLKDAVQWNLLPSADMILSLIKEYGTYPEHWEQKAGTNDEVDIPPRPVSRTKRQAVLDTHNREFMRWKHDSRLPLTQSKDFIQDNIKKVQEESERLQKQEAAVIRVDQSAETPTHNYSIQTYNSNELAKELLRKEMAKVPGRSLSSDKYTRHPKHPDEARVEELRKPWRENILHGNLLKQTHLRDVWAWSRRCKDFQLHSKPPPLFNPPLASIHLAGEPLQREQLEVARAQYCRWQKKLLPAGSGSIPEFKCLMGGDSERIQDILKDEPKKYSLRKEGMMLKPFPEFSVMNLNDSKGERKRRGALAPGPCVDCSLTSKDNAIERHASLYSKYHYMGFNKQQSVLYKRTALPLTDKEKSVFTFQKYVPNLKTPTSSVQQ</sequence>
<feature type="region of interest" description="Disordered" evidence="1">
    <location>
        <begin position="829"/>
        <end position="848"/>
    </location>
</feature>
<dbReference type="AlphaFoldDB" id="A0AAN7Y5Q9"/>
<evidence type="ECO:0000259" key="2">
    <source>
        <dbReference type="Pfam" id="PF15084"/>
    </source>
</evidence>
<evidence type="ECO:0000256" key="1">
    <source>
        <dbReference type="SAM" id="MobiDB-lite"/>
    </source>
</evidence>
<name>A0AAN7Y5Q9_ELEMC</name>
<dbReference type="Pfam" id="PF15084">
    <property type="entry name" value="DUF4550"/>
    <property type="match status" value="1"/>
</dbReference>
<reference evidence="3 4" key="2">
    <citation type="journal article" date="2023" name="Mol. Biol. Evol.">
        <title>Genomics of Secondarily Temperate Adaptation in the Only Non-Antarctic Icefish.</title>
        <authorList>
            <person name="Rivera-Colon A.G."/>
            <person name="Rayamajhi N."/>
            <person name="Minhas B.F."/>
            <person name="Madrigal G."/>
            <person name="Bilyk K.T."/>
            <person name="Yoon V."/>
            <person name="Hune M."/>
            <person name="Gregory S."/>
            <person name="Cheng C.H.C."/>
            <person name="Catchen J.M."/>
        </authorList>
    </citation>
    <scope>NUCLEOTIDE SEQUENCE [LARGE SCALE GENOMIC DNA]</scope>
    <source>
        <strain evidence="3">JMC-PN-2008</strain>
    </source>
</reference>
<dbReference type="PANTHER" id="PTHR33667">
    <property type="entry name" value="SI:DKEY-57N24.6"/>
    <property type="match status" value="1"/>
</dbReference>
<feature type="compositionally biased region" description="Polar residues" evidence="1">
    <location>
        <begin position="1"/>
        <end position="19"/>
    </location>
</feature>
<organism evidence="3 4">
    <name type="scientific">Eleginops maclovinus</name>
    <name type="common">Patagonian blennie</name>
    <name type="synonym">Eleginus maclovinus</name>
    <dbReference type="NCBI Taxonomy" id="56733"/>
    <lineage>
        <taxon>Eukaryota</taxon>
        <taxon>Metazoa</taxon>
        <taxon>Chordata</taxon>
        <taxon>Craniata</taxon>
        <taxon>Vertebrata</taxon>
        <taxon>Euteleostomi</taxon>
        <taxon>Actinopterygii</taxon>
        <taxon>Neopterygii</taxon>
        <taxon>Teleostei</taxon>
        <taxon>Neoteleostei</taxon>
        <taxon>Acanthomorphata</taxon>
        <taxon>Eupercaria</taxon>
        <taxon>Perciformes</taxon>
        <taxon>Notothenioidei</taxon>
        <taxon>Eleginopidae</taxon>
        <taxon>Eleginops</taxon>
    </lineage>
</organism>
<dbReference type="InterPro" id="IPR027876">
    <property type="entry name" value="DUF4550"/>
</dbReference>